<evidence type="ECO:0000256" key="4">
    <source>
        <dbReference type="ARBA" id="ARBA00022454"/>
    </source>
</evidence>
<proteinExistence type="inferred from homology"/>
<keyword evidence="4" id="KW-0158">Chromosome</keyword>
<evidence type="ECO:0000313" key="8">
    <source>
        <dbReference type="Proteomes" id="UP000244722"/>
    </source>
</evidence>
<keyword evidence="8" id="KW-1185">Reference proteome</keyword>
<dbReference type="OrthoDB" id="6347512at2759"/>
<keyword evidence="6" id="KW-0137">Centromere</keyword>
<evidence type="ECO:0000256" key="2">
    <source>
        <dbReference type="ARBA" id="ARBA00004584"/>
    </source>
</evidence>
<keyword evidence="5" id="KW-0539">Nucleus</keyword>
<organism evidence="7 8">
    <name type="scientific">Tuber borchii</name>
    <name type="common">White truffle</name>
    <dbReference type="NCBI Taxonomy" id="42251"/>
    <lineage>
        <taxon>Eukaryota</taxon>
        <taxon>Fungi</taxon>
        <taxon>Dikarya</taxon>
        <taxon>Ascomycota</taxon>
        <taxon>Pezizomycotina</taxon>
        <taxon>Pezizomycetes</taxon>
        <taxon>Pezizales</taxon>
        <taxon>Tuberaceae</taxon>
        <taxon>Tuber</taxon>
    </lineage>
</organism>
<feature type="non-terminal residue" evidence="7">
    <location>
        <position position="1"/>
    </location>
</feature>
<sequence>IRSHNAACLLYLAASIRNSLSKNRIAGVIDSVSQHATIRGLTNDSLEGLIGILATSPCYLDQPSVGSIVKVLFPRGKVSENIVVMVIGSLGQGESKPSHATQALLLRWLVMVYDVLDSYDVLSRLYGVLFNLLDMITGHLCHILSLLTRRKHVRPFRIQTLYVLLLTLKQNLGNERPLLGLLQVYKDYYPDVIVGEITAVRAGVFSHPDIEWVQKLLLIQESNTGDYSGPSDSQSSFRIARKIGGQAMKRQKTNHIVIPKVHTLRATEASVTLEEVEDVSDFVKKLDKLEMPNQLVAVLEDPLLRKLTSLKPSDGTNLRINNWLAACLSSEFHSPSVSNLRSTDRTEQFLSRVLEYTRSTRRLLPAVEDFLKNYLQTWGGDSHTTTLLGLLCFLPIQEFEELHSNFFALVDRQLKRRGEASITKLVAFYTELIRQWSITYGNQAQEIEFSQEESLALCKVLSHVGQICLVGLSNFPESNLIADAILCFYEGTCAPPWENGLFRIVLPPDQVVYYFVFSGDVMTLSRICGILSRYKRGFELSLRQAQSGHSNGAGEYPRDYVNHFNGFLMDICNLVWRNRAFKWGGSDSKQDQNALGCTLTNNVILCLQRAVDAREESLLTLFSLSHSAVLAQFSAECFRMLENVNDSEMNRIRHAGPVTQKSLQLLATNGGLKITYSDFRVAVLRALGGKGLGGIWDFMHSTMISLIQLTSGADSSRATS</sequence>
<evidence type="ECO:0000256" key="3">
    <source>
        <dbReference type="ARBA" id="ARBA00005470"/>
    </source>
</evidence>
<protein>
    <submittedName>
        <fullName evidence="7">Mis6-domain-containing protein</fullName>
    </submittedName>
</protein>
<dbReference type="GO" id="GO:0005634">
    <property type="term" value="C:nucleus"/>
    <property type="evidence" value="ECO:0007669"/>
    <property type="project" value="UniProtKB-SubCell"/>
</dbReference>
<dbReference type="EMBL" id="NESQ01000536">
    <property type="protein sequence ID" value="PUU72438.1"/>
    <property type="molecule type" value="Genomic_DNA"/>
</dbReference>
<dbReference type="GO" id="GO:0034080">
    <property type="term" value="P:CENP-A containing chromatin assembly"/>
    <property type="evidence" value="ECO:0007669"/>
    <property type="project" value="TreeGrafter"/>
</dbReference>
<dbReference type="Proteomes" id="UP000244722">
    <property type="component" value="Unassembled WGS sequence"/>
</dbReference>
<dbReference type="InterPro" id="IPR012485">
    <property type="entry name" value="CENP-I"/>
</dbReference>
<dbReference type="STRING" id="42251.A0A2T6ZAB9"/>
<evidence type="ECO:0000256" key="5">
    <source>
        <dbReference type="ARBA" id="ARBA00023242"/>
    </source>
</evidence>
<evidence type="ECO:0000256" key="6">
    <source>
        <dbReference type="ARBA" id="ARBA00023328"/>
    </source>
</evidence>
<gene>
    <name evidence="7" type="ORF">B9Z19DRAFT_1009964</name>
</gene>
<comment type="caution">
    <text evidence="7">The sequence shown here is derived from an EMBL/GenBank/DDBJ whole genome shotgun (WGS) entry which is preliminary data.</text>
</comment>
<dbReference type="PANTHER" id="PTHR48208:SF2">
    <property type="entry name" value="CENTROMERE PROTEIN I"/>
    <property type="match status" value="1"/>
</dbReference>
<comment type="subcellular location">
    <subcellularLocation>
        <location evidence="2">Chromosome</location>
        <location evidence="2">Centromere</location>
    </subcellularLocation>
    <subcellularLocation>
        <location evidence="1">Nucleus</location>
    </subcellularLocation>
</comment>
<comment type="similarity">
    <text evidence="3">Belongs to the CENP-I/CTF3 family.</text>
</comment>
<dbReference type="GO" id="GO:0000939">
    <property type="term" value="C:inner kinetochore"/>
    <property type="evidence" value="ECO:0007669"/>
    <property type="project" value="TreeGrafter"/>
</dbReference>
<evidence type="ECO:0000313" key="7">
    <source>
        <dbReference type="EMBL" id="PUU72438.1"/>
    </source>
</evidence>
<name>A0A2T6ZAB9_TUBBO</name>
<reference evidence="7 8" key="1">
    <citation type="submission" date="2017-04" db="EMBL/GenBank/DDBJ databases">
        <title>Draft genome sequence of Tuber borchii Vittad., a whitish edible truffle.</title>
        <authorList>
            <consortium name="DOE Joint Genome Institute"/>
            <person name="Murat C."/>
            <person name="Kuo A."/>
            <person name="Barry K.W."/>
            <person name="Clum A."/>
            <person name="Dockter R.B."/>
            <person name="Fauchery L."/>
            <person name="Iotti M."/>
            <person name="Kohler A."/>
            <person name="Labutti K."/>
            <person name="Lindquist E.A."/>
            <person name="Lipzen A."/>
            <person name="Ohm R.A."/>
            <person name="Wang M."/>
            <person name="Grigoriev I.V."/>
            <person name="Zambonelli A."/>
            <person name="Martin F.M."/>
        </authorList>
    </citation>
    <scope>NUCLEOTIDE SEQUENCE [LARGE SCALE GENOMIC DNA]</scope>
    <source>
        <strain evidence="7 8">Tbo3840</strain>
    </source>
</reference>
<dbReference type="CDD" id="cd22647">
    <property type="entry name" value="CTF3_NTD_HEAT"/>
    <property type="match status" value="1"/>
</dbReference>
<dbReference type="GO" id="GO:0000070">
    <property type="term" value="P:mitotic sister chromatid segregation"/>
    <property type="evidence" value="ECO:0007669"/>
    <property type="project" value="TreeGrafter"/>
</dbReference>
<evidence type="ECO:0000256" key="1">
    <source>
        <dbReference type="ARBA" id="ARBA00004123"/>
    </source>
</evidence>
<dbReference type="AlphaFoldDB" id="A0A2T6ZAB9"/>
<dbReference type="Pfam" id="PF07778">
    <property type="entry name" value="CENP-I"/>
    <property type="match status" value="1"/>
</dbReference>
<accession>A0A2T6ZAB9</accession>
<dbReference type="PANTHER" id="PTHR48208">
    <property type="entry name" value="CENTROMERE PROTEIN I"/>
    <property type="match status" value="1"/>
</dbReference>